<feature type="transmembrane region" description="Helical" evidence="8">
    <location>
        <begin position="740"/>
        <end position="761"/>
    </location>
</feature>
<comment type="similarity">
    <text evidence="2">Belongs to the CSC1 (TC 1.A.17) family.</text>
</comment>
<protein>
    <submittedName>
        <fullName evidence="12">Erd4-related membrane protein</fullName>
    </submittedName>
</protein>
<feature type="transmembrane region" description="Helical" evidence="8">
    <location>
        <begin position="526"/>
        <end position="550"/>
    </location>
</feature>
<feature type="transmembrane region" description="Helical" evidence="8">
    <location>
        <begin position="615"/>
        <end position="641"/>
    </location>
</feature>
<dbReference type="InterPro" id="IPR003864">
    <property type="entry name" value="CSC1/OSCA1-like_7TM"/>
</dbReference>
<dbReference type="Pfam" id="PF14703">
    <property type="entry name" value="PHM7_cyt"/>
    <property type="match status" value="1"/>
</dbReference>
<dbReference type="GO" id="GO:0005227">
    <property type="term" value="F:calcium-activated cation channel activity"/>
    <property type="evidence" value="ECO:0007669"/>
    <property type="project" value="InterPro"/>
</dbReference>
<dbReference type="GO" id="GO:0005886">
    <property type="term" value="C:plasma membrane"/>
    <property type="evidence" value="ECO:0007669"/>
    <property type="project" value="TreeGrafter"/>
</dbReference>
<evidence type="ECO:0000256" key="5">
    <source>
        <dbReference type="ARBA" id="ARBA00022989"/>
    </source>
</evidence>
<feature type="transmembrane region" description="Helical" evidence="8">
    <location>
        <begin position="806"/>
        <end position="823"/>
    </location>
</feature>
<evidence type="ECO:0000256" key="7">
    <source>
        <dbReference type="SAM" id="MobiDB-lite"/>
    </source>
</evidence>
<feature type="transmembrane region" description="Helical" evidence="8">
    <location>
        <begin position="6"/>
        <end position="28"/>
    </location>
</feature>
<dbReference type="PANTHER" id="PTHR13018">
    <property type="entry name" value="PROBABLE MEMBRANE PROTEIN DUF221-RELATED"/>
    <property type="match status" value="1"/>
</dbReference>
<keyword evidence="6 8" id="KW-0472">Membrane</keyword>
<evidence type="ECO:0000256" key="6">
    <source>
        <dbReference type="ARBA" id="ARBA00023136"/>
    </source>
</evidence>
<dbReference type="Pfam" id="PF13967">
    <property type="entry name" value="RSN1_TM"/>
    <property type="match status" value="1"/>
</dbReference>
<dbReference type="PANTHER" id="PTHR13018:SF5">
    <property type="entry name" value="RE44586P"/>
    <property type="match status" value="1"/>
</dbReference>
<accession>A0A061S8A8</accession>
<evidence type="ECO:0000256" key="2">
    <source>
        <dbReference type="ARBA" id="ARBA00007779"/>
    </source>
</evidence>
<proteinExistence type="inferred from homology"/>
<evidence type="ECO:0000256" key="4">
    <source>
        <dbReference type="ARBA" id="ARBA00022692"/>
    </source>
</evidence>
<feature type="transmembrane region" description="Helical" evidence="8">
    <location>
        <begin position="192"/>
        <end position="211"/>
    </location>
</feature>
<feature type="domain" description="CSC1/OSCA1-like N-terminal transmembrane" evidence="10">
    <location>
        <begin position="9"/>
        <end position="212"/>
    </location>
</feature>
<gene>
    <name evidence="12" type="ORF">TSPGSL018_10168</name>
</gene>
<comment type="subcellular location">
    <subcellularLocation>
        <location evidence="1">Membrane</location>
        <topology evidence="1">Multi-pass membrane protein</topology>
    </subcellularLocation>
</comment>
<dbReference type="InterPro" id="IPR027815">
    <property type="entry name" value="CSC1/OSCA1-like_cyt"/>
</dbReference>
<sequence length="907" mass="100716">MAFQPAVTSFLASFLIQVLLFGLGVLLFEVLRRYKPDFYEARLGVPCRQQKPPRALKHGVLSWIWQVWSMPDSEILEVAGMDAVAFLRIQKLGIELFAGILVLTAALTIPVNLTGTNVASLMESTEGGGGGGGGGDPLSLGGQAEAQPPAPPPAPCPEGLDCFPAIPIPRGAVYSDLDKVTMANISPGSPVLWLHWFVAVLITAYTVVVLHKYNLKSVCSRLEYLRETLPRTSPVVARTLMLTDIPGVPWNTVLDRVVRAAQGPLASVTPNKVSQTFERRLADKFWVGSGTKLVRSEVGKKKLGQKSPSAEPTSPAGEPEDHEAVYDLDSLPELEDHISAWDRAKRAIQGGTSVEELVKQELERVYGEGSVVCVNVMASQDVLRKLFAKYKRSKGITAELINRYCAAICNREERIPIEKMWVFGPVLGSWGKKHFGTRPLLVDALRFHSMRLEYLKERLEERRLDAEVLAEPTAFVTFRSLSTTSVAGTTSHHHDASSWQLQPAPEPKDVIWENVGFRLWERRFRAIVVASAFLLACIFYVVPVAAFQTVLAQDLLMDSAFFRMINSQPWIHGLLVLVLPSLGLTIVLMLMPPLLEAMGRWRGAVSQSRVERDTVVMYFNFKVVVLFIGSLVSGVVIYFSLLNSLVYRPSAIFEVLGATAPRQSFFFISFILTQGFAIRGFFNLVNPVMFFVYYLKGERARTPEGRDQASREIVPGYGYEVPTDTLALLLGLVFSVQNPLMPVAALLFFLTSGTVCRYNWIYVYHPRFQAGGTVWSNVSDQVLTGLTIFLTFMIGYLQLIQASFQATLLLVPLAGVLLFWFNTKRQLGRPQRFLSLSEAATVDERLPPLERCREVCSIYQPPFMRDDSGDLDELLGNSKLVRDALAGDLQATQTIINRYEKGKAAAV</sequence>
<evidence type="ECO:0000259" key="11">
    <source>
        <dbReference type="Pfam" id="PF14703"/>
    </source>
</evidence>
<reference evidence="12" key="1">
    <citation type="submission" date="2014-05" db="EMBL/GenBank/DDBJ databases">
        <title>The transcriptome of the halophilic microalga Tetraselmis sp. GSL018 isolated from the Great Salt Lake, Utah.</title>
        <authorList>
            <person name="Jinkerson R.E."/>
            <person name="D'Adamo S."/>
            <person name="Posewitz M.C."/>
        </authorList>
    </citation>
    <scope>NUCLEOTIDE SEQUENCE</scope>
    <source>
        <strain evidence="12">GSL018</strain>
    </source>
</reference>
<evidence type="ECO:0000256" key="3">
    <source>
        <dbReference type="ARBA" id="ARBA00022448"/>
    </source>
</evidence>
<evidence type="ECO:0000259" key="10">
    <source>
        <dbReference type="Pfam" id="PF13967"/>
    </source>
</evidence>
<feature type="transmembrane region" description="Helical" evidence="8">
    <location>
        <begin position="716"/>
        <end position="734"/>
    </location>
</feature>
<feature type="region of interest" description="Disordered" evidence="7">
    <location>
        <begin position="298"/>
        <end position="321"/>
    </location>
</feature>
<evidence type="ECO:0000313" key="12">
    <source>
        <dbReference type="EMBL" id="JAC80483.1"/>
    </source>
</evidence>
<keyword evidence="4 8" id="KW-0812">Transmembrane</keyword>
<organism evidence="12">
    <name type="scientific">Tetraselmis sp. GSL018</name>
    <dbReference type="NCBI Taxonomy" id="582737"/>
    <lineage>
        <taxon>Eukaryota</taxon>
        <taxon>Viridiplantae</taxon>
        <taxon>Chlorophyta</taxon>
        <taxon>core chlorophytes</taxon>
        <taxon>Chlorodendrophyceae</taxon>
        <taxon>Chlorodendrales</taxon>
        <taxon>Chlorodendraceae</taxon>
        <taxon>Tetraselmis</taxon>
    </lineage>
</organism>
<feature type="compositionally biased region" description="Gly residues" evidence="7">
    <location>
        <begin position="126"/>
        <end position="136"/>
    </location>
</feature>
<dbReference type="EMBL" id="GBEZ01004762">
    <property type="protein sequence ID" value="JAC80483.1"/>
    <property type="molecule type" value="Transcribed_RNA"/>
</dbReference>
<feature type="region of interest" description="Disordered" evidence="7">
    <location>
        <begin position="124"/>
        <end position="154"/>
    </location>
</feature>
<feature type="domain" description="CSC1/OSCA1-like cytosolic" evidence="11">
    <location>
        <begin position="441"/>
        <end position="514"/>
    </location>
</feature>
<evidence type="ECO:0000259" key="9">
    <source>
        <dbReference type="Pfam" id="PF02714"/>
    </source>
</evidence>
<feature type="domain" description="CSC1/OSCA1-like 7TM region" evidence="9">
    <location>
        <begin position="525"/>
        <end position="796"/>
    </location>
</feature>
<feature type="transmembrane region" description="Helical" evidence="8">
    <location>
        <begin position="96"/>
        <end position="113"/>
    </location>
</feature>
<feature type="transmembrane region" description="Helical" evidence="8">
    <location>
        <begin position="570"/>
        <end position="595"/>
    </location>
</feature>
<feature type="transmembrane region" description="Helical" evidence="8">
    <location>
        <begin position="782"/>
        <end position="800"/>
    </location>
</feature>
<feature type="transmembrane region" description="Helical" evidence="8">
    <location>
        <begin position="665"/>
        <end position="695"/>
    </location>
</feature>
<keyword evidence="5 8" id="KW-1133">Transmembrane helix</keyword>
<name>A0A061S8A8_9CHLO</name>
<keyword evidence="3" id="KW-0813">Transport</keyword>
<dbReference type="AlphaFoldDB" id="A0A061S8A8"/>
<dbReference type="Pfam" id="PF02714">
    <property type="entry name" value="RSN1_7TM"/>
    <property type="match status" value="1"/>
</dbReference>
<evidence type="ECO:0000256" key="8">
    <source>
        <dbReference type="SAM" id="Phobius"/>
    </source>
</evidence>
<dbReference type="InterPro" id="IPR045122">
    <property type="entry name" value="Csc1-like"/>
</dbReference>
<dbReference type="InterPro" id="IPR032880">
    <property type="entry name" value="CSC1/OSCA1-like_N"/>
</dbReference>
<evidence type="ECO:0000256" key="1">
    <source>
        <dbReference type="ARBA" id="ARBA00004141"/>
    </source>
</evidence>